<evidence type="ECO:0000313" key="10">
    <source>
        <dbReference type="EMBL" id="CAD8510785.1"/>
    </source>
</evidence>
<sequence>MATPMDEDTPVIDEDMQSRQMAVYGRESMQKLRKASVLISGLNGLGAEIAKNVILSNPAAVTLHDSKAATVADCGAHFYLSEADAGKNRAEACHQMMQELNPGVRVTTLAGSFPTDLSGYSVVVAVDLTLEEALLADAACRAATPPIAFIRADIRGLAASVFVDLGPSFTCLDPTGESIKSAIVEHVVVVEEKDGATKLRIQCVDDEGLDLDDGDTVTFSEVKGMEGLNTQGGLLVSDCSKGKKNFVVVVPAPAATLGAYTSGGLVSEVRMPKQLAYRSLHDFLLSPGDLWEVDESKMAPAATSFAEEFLMVMGSPAANVRYGRAGLLHLGFRALDEFAKTHGGALPQPAVEAEAQAFLKLAEQLNAANDADNKVMQLDEAPRRTALLQLAAGADATLSPMAAIVGGIAGQEVVKACTGKFHPICQGFYFDAFECLPDSPLPEAEFSPAARAAAGRYGSQVSVFGSSFQRQLEELNVFLVGSGALGCEFLKDLALMGVACGGAGHLTVTDDDVIEKSNLTRQFLFRNHNVGKSKSLSAIEAARRINPSLKSTPLQDRVAPSTEGVFNTAFWSKLDLVVNALDNIKARLYVDSRCVFFGKPLFESGTLGTKCNTQMVLPHLTENYGFSRDPPEKEAPQCAVHNFPHNIDQCLVLAQSEFVGNFDTIPRETADFLAKGPAWVDELRKANENESTILDKLRGDPRVHCGMSGGAYDLLIAERSATWPACIGWARRKFESYFTHRIAQLLHNFPPDATTSNGVPFWSPPKRLPKPLAFDVADPLHMQFIIGAANLRAFMLGITPPPDCRDPAALTAALAAGTGAVAVHSFTPALDASIETDNKEEDAKRKAAAAAAAKPEDEQIREVVAELAAARATLPAGFALKPNEFEKDDDANFHMDFISAFGNLRARNYGIEEIDKFAAKLKAGRIIPAIATTTAMATGFVCLELYKHLAGRPLTARRNLFANLALPGPLLMLSEPMPCPKIKSGARFDPDMYMDVDEVAYPEGHTLWDKVAVPNASKLTLGGFVDLFKSEHKLVLQELMLTVGDKSQMIYSVTLAQLAATSEANLARPLVELIGETTKKPLTPATAFYPLTDIVFATIDGDDVKCASVVLQLDW</sequence>
<evidence type="ECO:0000256" key="3">
    <source>
        <dbReference type="ARBA" id="ARBA00005673"/>
    </source>
</evidence>
<dbReference type="GO" id="GO:0016925">
    <property type="term" value="P:protein sumoylation"/>
    <property type="evidence" value="ECO:0007669"/>
    <property type="project" value="TreeGrafter"/>
</dbReference>
<dbReference type="GO" id="GO:0019948">
    <property type="term" value="F:SUMO activating enzyme activity"/>
    <property type="evidence" value="ECO:0007669"/>
    <property type="project" value="TreeGrafter"/>
</dbReference>
<dbReference type="InterPro" id="IPR042302">
    <property type="entry name" value="E1_FCCH_sf"/>
</dbReference>
<dbReference type="Pfam" id="PF00899">
    <property type="entry name" value="ThiF"/>
    <property type="match status" value="2"/>
</dbReference>
<evidence type="ECO:0000256" key="6">
    <source>
        <dbReference type="ARBA" id="ARBA00022741"/>
    </source>
</evidence>
<dbReference type="UniPathway" id="UPA00143"/>
<dbReference type="PANTHER" id="PTHR10953">
    <property type="entry name" value="UBIQUITIN-ACTIVATING ENZYME E1"/>
    <property type="match status" value="1"/>
</dbReference>
<dbReference type="InterPro" id="IPR000011">
    <property type="entry name" value="UBQ/SUMO-activ_enz_E1-like"/>
</dbReference>
<dbReference type="SUPFAM" id="SSF69572">
    <property type="entry name" value="Activating enzymes of the ubiquitin-like proteins"/>
    <property type="match status" value="2"/>
</dbReference>
<dbReference type="Pfam" id="PF10585">
    <property type="entry name" value="UBA_E1_SCCH"/>
    <property type="match status" value="1"/>
</dbReference>
<evidence type="ECO:0000256" key="2">
    <source>
        <dbReference type="ARBA" id="ARBA00004906"/>
    </source>
</evidence>
<evidence type="ECO:0000256" key="7">
    <source>
        <dbReference type="ARBA" id="ARBA00022786"/>
    </source>
</evidence>
<keyword evidence="6" id="KW-0547">Nucleotide-binding</keyword>
<dbReference type="GO" id="GO:0005737">
    <property type="term" value="C:cytoplasm"/>
    <property type="evidence" value="ECO:0007669"/>
    <property type="project" value="TreeGrafter"/>
</dbReference>
<comment type="similarity">
    <text evidence="3">Belongs to the ubiquitin-activating E1 family.</text>
</comment>
<dbReference type="Pfam" id="PF09358">
    <property type="entry name" value="E1_UFD"/>
    <property type="match status" value="1"/>
</dbReference>
<dbReference type="Gene3D" id="2.40.30.180">
    <property type="entry name" value="Ubiquitin-activating enzyme E1, FCCH domain"/>
    <property type="match status" value="1"/>
</dbReference>
<dbReference type="InterPro" id="IPR042449">
    <property type="entry name" value="Ub-E1_IAD_1"/>
</dbReference>
<dbReference type="Gene3D" id="3.40.50.720">
    <property type="entry name" value="NAD(P)-binding Rossmann-like Domain"/>
    <property type="match status" value="1"/>
</dbReference>
<dbReference type="GO" id="GO:0004839">
    <property type="term" value="F:ubiquitin activating enzyme activity"/>
    <property type="evidence" value="ECO:0007669"/>
    <property type="project" value="UniProtKB-EC"/>
</dbReference>
<comment type="pathway">
    <text evidence="2">Protein modification; protein ubiquitination.</text>
</comment>
<dbReference type="PANTHER" id="PTHR10953:SF4">
    <property type="entry name" value="UBIQUITIN-ACTIVATING ENZYME E1 C-TERMINAL DOMAIN-CONTAINING PROTEIN"/>
    <property type="match status" value="1"/>
</dbReference>
<organism evidence="10">
    <name type="scientific">Phaeocystis antarctica</name>
    <dbReference type="NCBI Taxonomy" id="33657"/>
    <lineage>
        <taxon>Eukaryota</taxon>
        <taxon>Haptista</taxon>
        <taxon>Haptophyta</taxon>
        <taxon>Prymnesiophyceae</taxon>
        <taxon>Phaeocystales</taxon>
        <taxon>Phaeocystaceae</taxon>
        <taxon>Phaeocystis</taxon>
    </lineage>
</organism>
<evidence type="ECO:0000256" key="1">
    <source>
        <dbReference type="ARBA" id="ARBA00000488"/>
    </source>
</evidence>
<dbReference type="AlphaFoldDB" id="A0A7S0I4P3"/>
<dbReference type="Gene3D" id="1.10.10.2660">
    <property type="entry name" value="Ubiquitin-activating enzyme E1, SCCH domain"/>
    <property type="match status" value="1"/>
</dbReference>
<gene>
    <name evidence="10" type="ORF">PANT1444_LOCUS20518</name>
</gene>
<dbReference type="GO" id="GO:0031510">
    <property type="term" value="C:SUMO activating enzyme complex"/>
    <property type="evidence" value="ECO:0007669"/>
    <property type="project" value="TreeGrafter"/>
</dbReference>
<evidence type="ECO:0000256" key="5">
    <source>
        <dbReference type="ARBA" id="ARBA00022598"/>
    </source>
</evidence>
<dbReference type="GO" id="GO:0005524">
    <property type="term" value="F:ATP binding"/>
    <property type="evidence" value="ECO:0007669"/>
    <property type="project" value="UniProtKB-KW"/>
</dbReference>
<keyword evidence="7" id="KW-0833">Ubl conjugation pathway</keyword>
<dbReference type="EMBL" id="HBEP01036264">
    <property type="protein sequence ID" value="CAD8510785.1"/>
    <property type="molecule type" value="Transcribed_RNA"/>
</dbReference>
<dbReference type="InterPro" id="IPR045886">
    <property type="entry name" value="ThiF/MoeB/HesA"/>
</dbReference>
<accession>A0A7S0I4P3</accession>
<dbReference type="FunFam" id="3.40.50.720:FF:000015">
    <property type="entry name" value="Ubiquitin-activating enzyme E1 1"/>
    <property type="match status" value="1"/>
</dbReference>
<feature type="domain" description="Ubiquitin-activating enzyme E1 C-terminal" evidence="9">
    <location>
        <begin position="958"/>
        <end position="1109"/>
    </location>
</feature>
<evidence type="ECO:0000259" key="9">
    <source>
        <dbReference type="SMART" id="SM00985"/>
    </source>
</evidence>
<reference evidence="10" key="1">
    <citation type="submission" date="2021-01" db="EMBL/GenBank/DDBJ databases">
        <authorList>
            <person name="Corre E."/>
            <person name="Pelletier E."/>
            <person name="Niang G."/>
            <person name="Scheremetjew M."/>
            <person name="Finn R."/>
            <person name="Kale V."/>
            <person name="Holt S."/>
            <person name="Cochrane G."/>
            <person name="Meng A."/>
            <person name="Brown T."/>
            <person name="Cohen L."/>
        </authorList>
    </citation>
    <scope>NUCLEOTIDE SEQUENCE</scope>
    <source>
        <strain evidence="10">CCMP1374</strain>
    </source>
</reference>
<dbReference type="EC" id="6.2.1.45" evidence="4"/>
<dbReference type="Gene3D" id="3.50.50.80">
    <property type="entry name" value="Ubiquitin-activating enzyme E1, inactive adenylation domain, subdomain 1"/>
    <property type="match status" value="1"/>
</dbReference>
<dbReference type="InterPro" id="IPR035985">
    <property type="entry name" value="Ubiquitin-activating_enz"/>
</dbReference>
<name>A0A7S0I4P3_9EUKA</name>
<protein>
    <recommendedName>
        <fullName evidence="4">E1 ubiquitin-activating enzyme</fullName>
        <ecNumber evidence="4">6.2.1.45</ecNumber>
    </recommendedName>
</protein>
<dbReference type="InterPro" id="IPR042063">
    <property type="entry name" value="Ubi_acti_E1_SCCH"/>
</dbReference>
<comment type="catalytic activity">
    <reaction evidence="1">
        <text>ATP + ubiquitin + [E1 ubiquitin-activating enzyme]-L-cysteine = AMP + diphosphate + S-ubiquitinyl-[E1 ubiquitin-activating enzyme]-L-cysteine.</text>
        <dbReference type="EC" id="6.2.1.45"/>
    </reaction>
</comment>
<dbReference type="PRINTS" id="PR01849">
    <property type="entry name" value="UBIQUITINACT"/>
</dbReference>
<keyword evidence="8" id="KW-0067">ATP-binding</keyword>
<dbReference type="InterPro" id="IPR018965">
    <property type="entry name" value="Ub-activating_enz_E1_C"/>
</dbReference>
<dbReference type="InterPro" id="IPR000594">
    <property type="entry name" value="ThiF_NAD_FAD-bd"/>
</dbReference>
<dbReference type="InterPro" id="IPR019572">
    <property type="entry name" value="UBA_E1_SCCH"/>
</dbReference>
<dbReference type="Gene3D" id="3.40.50.12550">
    <property type="entry name" value="Ubiquitin-activating enzyme E1, inactive adenylation domain, subdomain 2"/>
    <property type="match status" value="1"/>
</dbReference>
<dbReference type="SMART" id="SM00985">
    <property type="entry name" value="UBA_e1_C"/>
    <property type="match status" value="1"/>
</dbReference>
<evidence type="ECO:0000256" key="4">
    <source>
        <dbReference type="ARBA" id="ARBA00012990"/>
    </source>
</evidence>
<proteinExistence type="inferred from homology"/>
<evidence type="ECO:0000256" key="8">
    <source>
        <dbReference type="ARBA" id="ARBA00022840"/>
    </source>
</evidence>
<keyword evidence="5" id="KW-0436">Ligase</keyword>